<keyword evidence="3" id="KW-1185">Reference proteome</keyword>
<proteinExistence type="predicted"/>
<name>A0ABV0UP06_9TELE</name>
<organism evidence="2 3">
    <name type="scientific">Ilyodon furcidens</name>
    <name type="common">goldbreast splitfin</name>
    <dbReference type="NCBI Taxonomy" id="33524"/>
    <lineage>
        <taxon>Eukaryota</taxon>
        <taxon>Metazoa</taxon>
        <taxon>Chordata</taxon>
        <taxon>Craniata</taxon>
        <taxon>Vertebrata</taxon>
        <taxon>Euteleostomi</taxon>
        <taxon>Actinopterygii</taxon>
        <taxon>Neopterygii</taxon>
        <taxon>Teleostei</taxon>
        <taxon>Neoteleostei</taxon>
        <taxon>Acanthomorphata</taxon>
        <taxon>Ovalentaria</taxon>
        <taxon>Atherinomorphae</taxon>
        <taxon>Cyprinodontiformes</taxon>
        <taxon>Goodeidae</taxon>
        <taxon>Ilyodon</taxon>
    </lineage>
</organism>
<protein>
    <submittedName>
        <fullName evidence="2">Uncharacterized protein</fullName>
    </submittedName>
</protein>
<comment type="caution">
    <text evidence="2">The sequence shown here is derived from an EMBL/GenBank/DDBJ whole genome shotgun (WGS) entry which is preliminary data.</text>
</comment>
<evidence type="ECO:0000256" key="1">
    <source>
        <dbReference type="SAM" id="MobiDB-lite"/>
    </source>
</evidence>
<gene>
    <name evidence="2" type="ORF">ILYODFUR_032877</name>
</gene>
<reference evidence="2 3" key="1">
    <citation type="submission" date="2021-06" db="EMBL/GenBank/DDBJ databases">
        <authorList>
            <person name="Palmer J.M."/>
        </authorList>
    </citation>
    <scope>NUCLEOTIDE SEQUENCE [LARGE SCALE GENOMIC DNA]</scope>
    <source>
        <strain evidence="3">if_2019</strain>
        <tissue evidence="2">Muscle</tissue>
    </source>
</reference>
<accession>A0ABV0UP06</accession>
<sequence>MKRGFSVVTQPPTPRSARPPGPLTHSLTAAAPTGCAVAFAGGLSEYYLHPSSAERRCVDRWGKRQADNEECNWIALLCQGFPYLAW</sequence>
<dbReference type="EMBL" id="JAHRIQ010074974">
    <property type="protein sequence ID" value="MEQ2245908.1"/>
    <property type="molecule type" value="Genomic_DNA"/>
</dbReference>
<dbReference type="Proteomes" id="UP001482620">
    <property type="component" value="Unassembled WGS sequence"/>
</dbReference>
<evidence type="ECO:0000313" key="3">
    <source>
        <dbReference type="Proteomes" id="UP001482620"/>
    </source>
</evidence>
<feature type="compositionally biased region" description="Pro residues" evidence="1">
    <location>
        <begin position="11"/>
        <end position="22"/>
    </location>
</feature>
<evidence type="ECO:0000313" key="2">
    <source>
        <dbReference type="EMBL" id="MEQ2245908.1"/>
    </source>
</evidence>
<feature type="region of interest" description="Disordered" evidence="1">
    <location>
        <begin position="1"/>
        <end position="23"/>
    </location>
</feature>